<feature type="region of interest" description="Disordered" evidence="1">
    <location>
        <begin position="130"/>
        <end position="154"/>
    </location>
</feature>
<evidence type="ECO:0000313" key="2">
    <source>
        <dbReference type="EMBL" id="GAB1319390.1"/>
    </source>
</evidence>
<accession>A0ABQ0GNS7</accession>
<feature type="compositionally biased region" description="Pro residues" evidence="1">
    <location>
        <begin position="34"/>
        <end position="51"/>
    </location>
</feature>
<comment type="caution">
    <text evidence="2">The sequence shown here is derived from an EMBL/GenBank/DDBJ whole genome shotgun (WGS) entry which is preliminary data.</text>
</comment>
<keyword evidence="3" id="KW-1185">Reference proteome</keyword>
<dbReference type="PANTHER" id="PTHR21581">
    <property type="entry name" value="D-ALANYL-D-ALANINE CARBOXYPEPTIDASE"/>
    <property type="match status" value="1"/>
</dbReference>
<dbReference type="RefSeq" id="XP_070921120.1">
    <property type="nucleotide sequence ID" value="XM_071065019.1"/>
</dbReference>
<sequence length="402" mass="43872">MAAMNLKRGAGPPRPRDFSYLLRPEIYHPLTPLNVPPPFRNSPKQPTPDTPIPDLIARGQFRAAAIAATQALTGTGSSPAAAPQPDPTDHARIFELLYTRLACLTLIDATALAAQEVKALGDLNSPFYYDHQHQHQDDGTPTTPAFPPTPTPTATATATAMAASHPVHLVPWDLRVLSVRLQALGFGDPRRAVMSYYDLAREARAGLAEARRGHDFSAAEVWRERLADLGVRVAGALVEMGDLPGAAGHLGTLRDAAGMRMRRALLWLHLGDVEAARACFPAEGPNGVEEKVVRALCEMADGEYEAAVERWRELREEVDDEMVGVNLAVCLLYVGKMQEGKALLESLVDAGRNSHTLLFNLTTMYELCTERSRPQKVKLSEKVAAMDETADGWEKTNADFKL</sequence>
<feature type="region of interest" description="Disordered" evidence="1">
    <location>
        <begin position="32"/>
        <end position="51"/>
    </location>
</feature>
<dbReference type="EMBL" id="BAAFSV010000005">
    <property type="protein sequence ID" value="GAB1319390.1"/>
    <property type="molecule type" value="Genomic_DNA"/>
</dbReference>
<dbReference type="Proteomes" id="UP001628179">
    <property type="component" value="Unassembled WGS sequence"/>
</dbReference>
<evidence type="ECO:0000256" key="1">
    <source>
        <dbReference type="SAM" id="MobiDB-lite"/>
    </source>
</evidence>
<dbReference type="Gene3D" id="1.25.40.10">
    <property type="entry name" value="Tetratricopeptide repeat domain"/>
    <property type="match status" value="1"/>
</dbReference>
<name>A0ABQ0GNS7_9PEZI</name>
<proteinExistence type="predicted"/>
<dbReference type="PANTHER" id="PTHR21581:SF6">
    <property type="entry name" value="TRAFFICKING PROTEIN PARTICLE COMPLEX SUBUNIT 12"/>
    <property type="match status" value="1"/>
</dbReference>
<evidence type="ECO:0000313" key="3">
    <source>
        <dbReference type="Proteomes" id="UP001628179"/>
    </source>
</evidence>
<dbReference type="InterPro" id="IPR011990">
    <property type="entry name" value="TPR-like_helical_dom_sf"/>
</dbReference>
<dbReference type="GeneID" id="98180342"/>
<gene>
    <name evidence="2" type="ORF">MFIFM68171_09600</name>
</gene>
<dbReference type="SUPFAM" id="SSF48452">
    <property type="entry name" value="TPR-like"/>
    <property type="match status" value="1"/>
</dbReference>
<protein>
    <recommendedName>
        <fullName evidence="4">Tetratricopeptide repeat protein 15</fullName>
    </recommendedName>
</protein>
<organism evidence="2 3">
    <name type="scientific">Madurella fahalii</name>
    <dbReference type="NCBI Taxonomy" id="1157608"/>
    <lineage>
        <taxon>Eukaryota</taxon>
        <taxon>Fungi</taxon>
        <taxon>Dikarya</taxon>
        <taxon>Ascomycota</taxon>
        <taxon>Pezizomycotina</taxon>
        <taxon>Sordariomycetes</taxon>
        <taxon>Sordariomycetidae</taxon>
        <taxon>Sordariales</taxon>
        <taxon>Sordariales incertae sedis</taxon>
        <taxon>Madurella</taxon>
    </lineage>
</organism>
<reference evidence="2 3" key="1">
    <citation type="submission" date="2024-09" db="EMBL/GenBank/DDBJ databases">
        <title>Itraconazole resistance in Madurella fahalii resulting from another homologue of gene encoding cytochrome P450 14-alpha sterol demethylase (CYP51).</title>
        <authorList>
            <person name="Yoshioka I."/>
            <person name="Fahal A.H."/>
            <person name="Kaneko S."/>
            <person name="Yaguchi T."/>
        </authorList>
    </citation>
    <scope>NUCLEOTIDE SEQUENCE [LARGE SCALE GENOMIC DNA]</scope>
    <source>
        <strain evidence="2 3">IFM 68171</strain>
    </source>
</reference>
<evidence type="ECO:0008006" key="4">
    <source>
        <dbReference type="Google" id="ProtNLM"/>
    </source>
</evidence>